<dbReference type="GO" id="GO:0071555">
    <property type="term" value="P:cell wall organization"/>
    <property type="evidence" value="ECO:0007669"/>
    <property type="project" value="UniProtKB-KW"/>
</dbReference>
<dbReference type="InterPro" id="IPR001264">
    <property type="entry name" value="Glyco_trans_51"/>
</dbReference>
<dbReference type="AlphaFoldDB" id="A0A1H8KWI2"/>
<dbReference type="GO" id="GO:0008360">
    <property type="term" value="P:regulation of cell shape"/>
    <property type="evidence" value="ECO:0007669"/>
    <property type="project" value="UniProtKB-KW"/>
</dbReference>
<keyword evidence="9" id="KW-0573">Peptidoglycan synthesis</keyword>
<evidence type="ECO:0000256" key="11">
    <source>
        <dbReference type="ARBA" id="ARBA00023268"/>
    </source>
</evidence>
<keyword evidence="17" id="KW-1185">Reference proteome</keyword>
<evidence type="ECO:0000256" key="5">
    <source>
        <dbReference type="ARBA" id="ARBA00022670"/>
    </source>
</evidence>
<comment type="catalytic activity">
    <reaction evidence="14">
        <text>[GlcNAc-(1-&gt;4)-Mur2Ac(oyl-L-Ala-gamma-D-Glu-L-Lys-D-Ala-D-Ala)](n)-di-trans,octa-cis-undecaprenyl diphosphate + beta-D-GlcNAc-(1-&gt;4)-Mur2Ac(oyl-L-Ala-gamma-D-Glu-L-Lys-D-Ala-D-Ala)-di-trans,octa-cis-undecaprenyl diphosphate = [GlcNAc-(1-&gt;4)-Mur2Ac(oyl-L-Ala-gamma-D-Glu-L-Lys-D-Ala-D-Ala)](n+1)-di-trans,octa-cis-undecaprenyl diphosphate + di-trans,octa-cis-undecaprenyl diphosphate + H(+)</text>
        <dbReference type="Rhea" id="RHEA:23708"/>
        <dbReference type="Rhea" id="RHEA-COMP:9602"/>
        <dbReference type="Rhea" id="RHEA-COMP:9603"/>
        <dbReference type="ChEBI" id="CHEBI:15378"/>
        <dbReference type="ChEBI" id="CHEBI:58405"/>
        <dbReference type="ChEBI" id="CHEBI:60033"/>
        <dbReference type="ChEBI" id="CHEBI:78435"/>
        <dbReference type="EC" id="2.4.99.28"/>
    </reaction>
</comment>
<evidence type="ECO:0000259" key="15">
    <source>
        <dbReference type="Pfam" id="PF00912"/>
    </source>
</evidence>
<comment type="pathway">
    <text evidence="2">Cell wall biogenesis; peptidoglycan biosynthesis.</text>
</comment>
<keyword evidence="4 16" id="KW-0121">Carboxypeptidase</keyword>
<keyword evidence="3" id="KW-1003">Cell membrane</keyword>
<dbReference type="PANTHER" id="PTHR32282:SF11">
    <property type="entry name" value="PENICILLIN-BINDING PROTEIN 1B"/>
    <property type="match status" value="1"/>
</dbReference>
<sequence>MDKEFEGFVIYNKYYSDRKAFAVVSDDYECKAELSKIPTIFKDFIVPIEDKRFFEHSGIDFKGITRALFRNLVHLKVLEGGSTISQQLARNLLRENSKTISRKIRETLKARELENKFSKDEILNLYFNNIYFGRNIRGLRSASLCYFDKEPEALNYSEVLYLITILRGPNYYIANVAKANSRMRLLSNLLYDKQKINLNQQNKIDNRIIKVANNKIISIKNRTIPFITEKIDLKKKIIISTLVPQYQNFAQQFVRDSKYPTSVIIIKNKKVVGLSSYYGSDYPFFFKSNVGSTLKPFIYYLAKKIGINDTEKFNSQSNTLNWSVREATIVDSQLNINEALFHSNNNSFINIAEKVGINETLEFLSETLSINQNELFPSSILGATKNGISLYQLASIYNSFLSENLDSQKKDLMKVMNKIFKTKIGLDIENAFLKTGTTNNNEERLAVVHHADTTFAFLRNENPENDYSKDGSIFKHIKIAFISFFKQKKDYKWMK</sequence>
<dbReference type="GO" id="GO:0008955">
    <property type="term" value="F:peptidoglycan glycosyltransferase activity"/>
    <property type="evidence" value="ECO:0007669"/>
    <property type="project" value="UniProtKB-EC"/>
</dbReference>
<dbReference type="GO" id="GO:0005886">
    <property type="term" value="C:plasma membrane"/>
    <property type="evidence" value="ECO:0007669"/>
    <property type="project" value="UniProtKB-SubCell"/>
</dbReference>
<protein>
    <submittedName>
        <fullName evidence="16">Membrane carboxypeptidase (Penicillin-binding protein)</fullName>
    </submittedName>
</protein>
<dbReference type="OrthoDB" id="9766909at2"/>
<evidence type="ECO:0000256" key="14">
    <source>
        <dbReference type="ARBA" id="ARBA00049902"/>
    </source>
</evidence>
<name>A0A1H8KWI2_9FLAO</name>
<keyword evidence="6" id="KW-0328">Glycosyltransferase</keyword>
<dbReference type="RefSeq" id="WP_091168138.1">
    <property type="nucleotide sequence ID" value="NZ_CBCSFM010000003.1"/>
</dbReference>
<accession>A0A1H8KWI2</accession>
<dbReference type="Gene3D" id="1.10.3810.10">
    <property type="entry name" value="Biosynthetic peptidoglycan transglycosylase-like"/>
    <property type="match status" value="1"/>
</dbReference>
<evidence type="ECO:0000256" key="9">
    <source>
        <dbReference type="ARBA" id="ARBA00022984"/>
    </source>
</evidence>
<dbReference type="STRING" id="604089.SAMN04487942_1388"/>
<keyword evidence="5" id="KW-0378">Hydrolase</keyword>
<evidence type="ECO:0000256" key="3">
    <source>
        <dbReference type="ARBA" id="ARBA00022475"/>
    </source>
</evidence>
<feature type="domain" description="Glycosyl transferase family 51" evidence="15">
    <location>
        <begin position="29"/>
        <end position="185"/>
    </location>
</feature>
<reference evidence="17" key="1">
    <citation type="submission" date="2016-10" db="EMBL/GenBank/DDBJ databases">
        <authorList>
            <person name="Varghese N."/>
            <person name="Submissions S."/>
        </authorList>
    </citation>
    <scope>NUCLEOTIDE SEQUENCE [LARGE SCALE GENOMIC DNA]</scope>
    <source>
        <strain evidence="17">CGMCC 1.8704</strain>
    </source>
</reference>
<dbReference type="InterPro" id="IPR036950">
    <property type="entry name" value="PBP_transglycosylase"/>
</dbReference>
<keyword evidence="11" id="KW-0511">Multifunctional enzyme</keyword>
<dbReference type="InterPro" id="IPR023346">
    <property type="entry name" value="Lysozyme-like_dom_sf"/>
</dbReference>
<evidence type="ECO:0000256" key="2">
    <source>
        <dbReference type="ARBA" id="ARBA00004752"/>
    </source>
</evidence>
<gene>
    <name evidence="16" type="ORF">SAMN04487942_1388</name>
</gene>
<keyword evidence="7" id="KW-0808">Transferase</keyword>
<dbReference type="InterPro" id="IPR050396">
    <property type="entry name" value="Glycosyltr_51/Transpeptidase"/>
</dbReference>
<evidence type="ECO:0000256" key="13">
    <source>
        <dbReference type="ARBA" id="ARBA00034000"/>
    </source>
</evidence>
<dbReference type="Proteomes" id="UP000198657">
    <property type="component" value="Unassembled WGS sequence"/>
</dbReference>
<dbReference type="EMBL" id="FODN01000002">
    <property type="protein sequence ID" value="SEN97282.1"/>
    <property type="molecule type" value="Genomic_DNA"/>
</dbReference>
<evidence type="ECO:0000313" key="16">
    <source>
        <dbReference type="EMBL" id="SEN97282.1"/>
    </source>
</evidence>
<dbReference type="Pfam" id="PF00912">
    <property type="entry name" value="Transgly"/>
    <property type="match status" value="1"/>
</dbReference>
<proteinExistence type="predicted"/>
<evidence type="ECO:0000256" key="10">
    <source>
        <dbReference type="ARBA" id="ARBA00023136"/>
    </source>
</evidence>
<keyword evidence="8" id="KW-0133">Cell shape</keyword>
<dbReference type="GO" id="GO:0009002">
    <property type="term" value="F:serine-type D-Ala-D-Ala carboxypeptidase activity"/>
    <property type="evidence" value="ECO:0007669"/>
    <property type="project" value="UniProtKB-EC"/>
</dbReference>
<evidence type="ECO:0000256" key="12">
    <source>
        <dbReference type="ARBA" id="ARBA00023316"/>
    </source>
</evidence>
<keyword evidence="5" id="KW-0645">Protease</keyword>
<dbReference type="PANTHER" id="PTHR32282">
    <property type="entry name" value="BINDING PROTEIN TRANSPEPTIDASE, PUTATIVE-RELATED"/>
    <property type="match status" value="1"/>
</dbReference>
<comment type="subcellular location">
    <subcellularLocation>
        <location evidence="1">Cell membrane</location>
    </subcellularLocation>
</comment>
<evidence type="ECO:0000256" key="4">
    <source>
        <dbReference type="ARBA" id="ARBA00022645"/>
    </source>
</evidence>
<dbReference type="SUPFAM" id="SSF53955">
    <property type="entry name" value="Lysozyme-like"/>
    <property type="match status" value="1"/>
</dbReference>
<keyword evidence="12" id="KW-0961">Cell wall biogenesis/degradation</keyword>
<dbReference type="Gene3D" id="3.40.710.10">
    <property type="entry name" value="DD-peptidase/beta-lactamase superfamily"/>
    <property type="match status" value="1"/>
</dbReference>
<evidence type="ECO:0000256" key="6">
    <source>
        <dbReference type="ARBA" id="ARBA00022676"/>
    </source>
</evidence>
<evidence type="ECO:0000256" key="1">
    <source>
        <dbReference type="ARBA" id="ARBA00004236"/>
    </source>
</evidence>
<organism evidence="16 17">
    <name type="scientific">Flavobacterium sinopsychrotolerans</name>
    <dbReference type="NCBI Taxonomy" id="604089"/>
    <lineage>
        <taxon>Bacteria</taxon>
        <taxon>Pseudomonadati</taxon>
        <taxon>Bacteroidota</taxon>
        <taxon>Flavobacteriia</taxon>
        <taxon>Flavobacteriales</taxon>
        <taxon>Flavobacteriaceae</taxon>
        <taxon>Flavobacterium</taxon>
    </lineage>
</organism>
<dbReference type="GO" id="GO:0030288">
    <property type="term" value="C:outer membrane-bounded periplasmic space"/>
    <property type="evidence" value="ECO:0007669"/>
    <property type="project" value="TreeGrafter"/>
</dbReference>
<dbReference type="GO" id="GO:0009252">
    <property type="term" value="P:peptidoglycan biosynthetic process"/>
    <property type="evidence" value="ECO:0007669"/>
    <property type="project" value="UniProtKB-KW"/>
</dbReference>
<dbReference type="GO" id="GO:0006508">
    <property type="term" value="P:proteolysis"/>
    <property type="evidence" value="ECO:0007669"/>
    <property type="project" value="UniProtKB-KW"/>
</dbReference>
<dbReference type="InterPro" id="IPR012338">
    <property type="entry name" value="Beta-lactam/transpept-like"/>
</dbReference>
<dbReference type="SUPFAM" id="SSF56601">
    <property type="entry name" value="beta-lactamase/transpeptidase-like"/>
    <property type="match status" value="1"/>
</dbReference>
<evidence type="ECO:0000313" key="17">
    <source>
        <dbReference type="Proteomes" id="UP000198657"/>
    </source>
</evidence>
<evidence type="ECO:0000256" key="7">
    <source>
        <dbReference type="ARBA" id="ARBA00022679"/>
    </source>
</evidence>
<evidence type="ECO:0000256" key="8">
    <source>
        <dbReference type="ARBA" id="ARBA00022960"/>
    </source>
</evidence>
<keyword evidence="10" id="KW-0472">Membrane</keyword>
<comment type="catalytic activity">
    <reaction evidence="13">
        <text>Preferential cleavage: (Ac)2-L-Lys-D-Ala-|-D-Ala. Also transpeptidation of peptidyl-alanyl moieties that are N-acyl substituents of D-alanine.</text>
        <dbReference type="EC" id="3.4.16.4"/>
    </reaction>
</comment>